<evidence type="ECO:0000313" key="2">
    <source>
        <dbReference type="Proteomes" id="UP000078550"/>
    </source>
</evidence>
<accession>A0A1A9ARB1</accession>
<dbReference type="Pfam" id="PF05795">
    <property type="entry name" value="Plasmodium_Vir"/>
    <property type="match status" value="1"/>
</dbReference>
<reference evidence="2" key="1">
    <citation type="submission" date="2016-05" db="EMBL/GenBank/DDBJ databases">
        <authorList>
            <person name="Naeem Raeece"/>
        </authorList>
    </citation>
    <scope>NUCLEOTIDE SEQUENCE [LARGE SCALE GENOMIC DNA]</scope>
</reference>
<dbReference type="EMBL" id="FLRE01002495">
    <property type="protein sequence ID" value="SBT58712.1"/>
    <property type="molecule type" value="Genomic_DNA"/>
</dbReference>
<gene>
    <name evidence="1" type="ORF">POVWA2_086820</name>
</gene>
<proteinExistence type="predicted"/>
<dbReference type="AlphaFoldDB" id="A0A1A9ARB1"/>
<dbReference type="Proteomes" id="UP000078550">
    <property type="component" value="Unassembled WGS sequence"/>
</dbReference>
<organism evidence="1 2">
    <name type="scientific">Plasmodium ovale wallikeri</name>
    <dbReference type="NCBI Taxonomy" id="864142"/>
    <lineage>
        <taxon>Eukaryota</taxon>
        <taxon>Sar</taxon>
        <taxon>Alveolata</taxon>
        <taxon>Apicomplexa</taxon>
        <taxon>Aconoidasida</taxon>
        <taxon>Haemosporida</taxon>
        <taxon>Plasmodiidae</taxon>
        <taxon>Plasmodium</taxon>
        <taxon>Plasmodium (Plasmodium)</taxon>
    </lineage>
</organism>
<evidence type="ECO:0000313" key="1">
    <source>
        <dbReference type="EMBL" id="SBT58712.1"/>
    </source>
</evidence>
<protein>
    <submittedName>
        <fullName evidence="1">PIR Superfamily Protein</fullName>
    </submittedName>
</protein>
<sequence>MSSGSSHGGLEGHSWFETSDLFSEMFYNNMNTEYADLSKYNQQSNYLGAHNADDINNAFTSFQLLLNYLMDSLNTISYSEKCKPNFELVNHHDWQKRKELYEYYVNYDVLHSMAKIYDDNCKYYKQIEDKISLYKYFEEQHKLDNNNCPDFYDKYNDKNRESVLPQLSCHAKILAQKEAERQSRPELGSEAHRYDPCVSEPAVDIHRKESTPENSEIGKKVGHLVLGVAPVFLTVTALYRYTLVGSWVRKLGGYTSNSMNDMNAGKMEIFLDNTQGLGGMFFGSE</sequence>
<dbReference type="InterPro" id="IPR008780">
    <property type="entry name" value="Plasmodium_Vir"/>
</dbReference>
<name>A0A1A9ARB1_PLAOA</name>